<reference evidence="1" key="2">
    <citation type="journal article" date="2020" name="Nat. Commun.">
        <title>Large-scale genome sequencing of mycorrhizal fungi provides insights into the early evolution of symbiotic traits.</title>
        <authorList>
            <person name="Miyauchi S."/>
            <person name="Kiss E."/>
            <person name="Kuo A."/>
            <person name="Drula E."/>
            <person name="Kohler A."/>
            <person name="Sanchez-Garcia M."/>
            <person name="Morin E."/>
            <person name="Andreopoulos B."/>
            <person name="Barry K.W."/>
            <person name="Bonito G."/>
            <person name="Buee M."/>
            <person name="Carver A."/>
            <person name="Chen C."/>
            <person name="Cichocki N."/>
            <person name="Clum A."/>
            <person name="Culley D."/>
            <person name="Crous P.W."/>
            <person name="Fauchery L."/>
            <person name="Girlanda M."/>
            <person name="Hayes R.D."/>
            <person name="Keri Z."/>
            <person name="LaButti K."/>
            <person name="Lipzen A."/>
            <person name="Lombard V."/>
            <person name="Magnuson J."/>
            <person name="Maillard F."/>
            <person name="Murat C."/>
            <person name="Nolan M."/>
            <person name="Ohm R.A."/>
            <person name="Pangilinan J."/>
            <person name="Pereira M.F."/>
            <person name="Perotto S."/>
            <person name="Peter M."/>
            <person name="Pfister S."/>
            <person name="Riley R."/>
            <person name="Sitrit Y."/>
            <person name="Stielow J.B."/>
            <person name="Szollosi G."/>
            <person name="Zifcakova L."/>
            <person name="Stursova M."/>
            <person name="Spatafora J.W."/>
            <person name="Tedersoo L."/>
            <person name="Vaario L.M."/>
            <person name="Yamada A."/>
            <person name="Yan M."/>
            <person name="Wang P."/>
            <person name="Xu J."/>
            <person name="Bruns T."/>
            <person name="Baldrian P."/>
            <person name="Vilgalys R."/>
            <person name="Dunand C."/>
            <person name="Henrissat B."/>
            <person name="Grigoriev I.V."/>
            <person name="Hibbett D."/>
            <person name="Nagy L.G."/>
            <person name="Martin F.M."/>
        </authorList>
    </citation>
    <scope>NUCLEOTIDE SEQUENCE</scope>
    <source>
        <strain evidence="1">Prilba</strain>
    </source>
</reference>
<accession>A0A9P5T646</accession>
<organism evidence="1 2">
    <name type="scientific">Russula ochroleuca</name>
    <dbReference type="NCBI Taxonomy" id="152965"/>
    <lineage>
        <taxon>Eukaryota</taxon>
        <taxon>Fungi</taxon>
        <taxon>Dikarya</taxon>
        <taxon>Basidiomycota</taxon>
        <taxon>Agaricomycotina</taxon>
        <taxon>Agaricomycetes</taxon>
        <taxon>Russulales</taxon>
        <taxon>Russulaceae</taxon>
        <taxon>Russula</taxon>
    </lineage>
</organism>
<dbReference type="AlphaFoldDB" id="A0A9P5T646"/>
<proteinExistence type="predicted"/>
<sequence length="310" mass="34732">MDDSKTFREELAIQYPTLGRPLWEPDPGGLYNAVQVGDVGFIRHGYFYCLFNALPTRDRPSDHPPESDPDYPHYLQQIQLRTSNHIRTSRDHGKDFRSRNVTEVSREPNIYASGPDDDTQVTYSCSGKQGALLYLPFPAEREDTIALGDFGKWMVKNIYDCMRLAEDRGLGVNRMEDIILVTGRHLARSWARAVFSESRGGARVSFCVQVSGDSLVRLEERNVSGAQLKLGPNGEDPPENQCIFVRGYHVGRVLNIWPRLRGLAGPAGQHEPDPESDAYLQLIGVPADDDYPDPLHTLSEYIAEVSISVG</sequence>
<gene>
    <name evidence="1" type="ORF">DFH94DRAFT_107993</name>
</gene>
<protein>
    <submittedName>
        <fullName evidence="1">Uncharacterized protein</fullName>
    </submittedName>
</protein>
<dbReference type="Proteomes" id="UP000759537">
    <property type="component" value="Unassembled WGS sequence"/>
</dbReference>
<dbReference type="OrthoDB" id="3222453at2759"/>
<name>A0A9P5T646_9AGAM</name>
<reference evidence="1" key="1">
    <citation type="submission" date="2019-10" db="EMBL/GenBank/DDBJ databases">
        <authorList>
            <consortium name="DOE Joint Genome Institute"/>
            <person name="Kuo A."/>
            <person name="Miyauchi S."/>
            <person name="Kiss E."/>
            <person name="Drula E."/>
            <person name="Kohler A."/>
            <person name="Sanchez-Garcia M."/>
            <person name="Andreopoulos B."/>
            <person name="Barry K.W."/>
            <person name="Bonito G."/>
            <person name="Buee M."/>
            <person name="Carver A."/>
            <person name="Chen C."/>
            <person name="Cichocki N."/>
            <person name="Clum A."/>
            <person name="Culley D."/>
            <person name="Crous P.W."/>
            <person name="Fauchery L."/>
            <person name="Girlanda M."/>
            <person name="Hayes R."/>
            <person name="Keri Z."/>
            <person name="LaButti K."/>
            <person name="Lipzen A."/>
            <person name="Lombard V."/>
            <person name="Magnuson J."/>
            <person name="Maillard F."/>
            <person name="Morin E."/>
            <person name="Murat C."/>
            <person name="Nolan M."/>
            <person name="Ohm R."/>
            <person name="Pangilinan J."/>
            <person name="Pereira M."/>
            <person name="Perotto S."/>
            <person name="Peter M."/>
            <person name="Riley R."/>
            <person name="Sitrit Y."/>
            <person name="Stielow B."/>
            <person name="Szollosi G."/>
            <person name="Zifcakova L."/>
            <person name="Stursova M."/>
            <person name="Spatafora J.W."/>
            <person name="Tedersoo L."/>
            <person name="Vaario L.-M."/>
            <person name="Yamada A."/>
            <person name="Yan M."/>
            <person name="Wang P."/>
            <person name="Xu J."/>
            <person name="Bruns T."/>
            <person name="Baldrian P."/>
            <person name="Vilgalys R."/>
            <person name="Henrissat B."/>
            <person name="Grigoriev I.V."/>
            <person name="Hibbett D."/>
            <person name="Nagy L.G."/>
            <person name="Martin F.M."/>
        </authorList>
    </citation>
    <scope>NUCLEOTIDE SEQUENCE</scope>
    <source>
        <strain evidence="1">Prilba</strain>
    </source>
</reference>
<keyword evidence="2" id="KW-1185">Reference proteome</keyword>
<evidence type="ECO:0000313" key="1">
    <source>
        <dbReference type="EMBL" id="KAF8476322.1"/>
    </source>
</evidence>
<dbReference type="EMBL" id="WHVB01000015">
    <property type="protein sequence ID" value="KAF8476322.1"/>
    <property type="molecule type" value="Genomic_DNA"/>
</dbReference>
<comment type="caution">
    <text evidence="1">The sequence shown here is derived from an EMBL/GenBank/DDBJ whole genome shotgun (WGS) entry which is preliminary data.</text>
</comment>
<evidence type="ECO:0000313" key="2">
    <source>
        <dbReference type="Proteomes" id="UP000759537"/>
    </source>
</evidence>